<evidence type="ECO:0000256" key="9">
    <source>
        <dbReference type="ARBA" id="ARBA00061312"/>
    </source>
</evidence>
<dbReference type="FunFam" id="3.40.50.300:FF:001691">
    <property type="entry name" value="Probable ATP-dependent kinase TDA10"/>
    <property type="match status" value="1"/>
</dbReference>
<comment type="caution">
    <text evidence="10">The sequence shown here is derived from an EMBL/GenBank/DDBJ whole genome shotgun (WGS) entry which is preliminary data.</text>
</comment>
<reference evidence="10 11" key="1">
    <citation type="journal article" date="2018" name="BMC Genomics">
        <title>Genomic evidence for intraspecific hybridization in a clonal and extremely halotolerant yeast.</title>
        <authorList>
            <person name="Gostincar C."/>
            <person name="Stajich J.E."/>
            <person name="Zupancic J."/>
            <person name="Zalar P."/>
            <person name="Gunde-Cimerman N."/>
        </authorList>
    </citation>
    <scope>NUCLEOTIDE SEQUENCE [LARGE SCALE GENOMIC DNA]</scope>
    <source>
        <strain evidence="10 11">EXF-2788</strain>
    </source>
</reference>
<accession>A0A3M7FAD2</accession>
<dbReference type="VEuPathDB" id="FungiDB:BTJ68_02182"/>
<evidence type="ECO:0000256" key="2">
    <source>
        <dbReference type="ARBA" id="ARBA00004496"/>
    </source>
</evidence>
<dbReference type="PANTHER" id="PTHR10285">
    <property type="entry name" value="URIDINE KINASE"/>
    <property type="match status" value="1"/>
</dbReference>
<keyword evidence="8" id="KW-0539">Nucleus</keyword>
<sequence length="327" mass="36673">MPEIIDDKSEHCVPFILHHIKQHRDHYTSRGQTPPPFFVGLNGVQGAGKTTLTLAELGSSHTLVAEMEKVTTLSKTLSSSPHNLPAVVLSIDDLYLPHDDQQALGKAHPTNPLVQHRGQPSTHDVKLGAELFQSLLNKKTNIKVPSYDKSAFAGAGDRRPESQWDKVNVEGQPPIEVVIFEGWCVGFRALSDSEVEKKWKAAKADLESNGDSYKGQLGKLKLEDVIFINNKLREYDALTDQFGAFMQIDAEDTQFVYNWRLQQEAALRASKGTGMTDEQVVNFVNGYYPAYELYTDVLRRGIFSQEKGKQLRLVVGENRRVREVQVI</sequence>
<comment type="subcellular location">
    <subcellularLocation>
        <location evidence="2">Cytoplasm</location>
    </subcellularLocation>
    <subcellularLocation>
        <location evidence="1">Nucleus</location>
    </subcellularLocation>
</comment>
<keyword evidence="4" id="KW-0808">Transferase</keyword>
<evidence type="ECO:0000256" key="1">
    <source>
        <dbReference type="ARBA" id="ARBA00004123"/>
    </source>
</evidence>
<protein>
    <recommendedName>
        <fullName evidence="12">SRP54-type proteins GTP-binding domain-containing protein</fullName>
    </recommendedName>
</protein>
<dbReference type="EMBL" id="QWIR01000123">
    <property type="protein sequence ID" value="RMY85810.1"/>
    <property type="molecule type" value="Genomic_DNA"/>
</dbReference>
<dbReference type="Gene3D" id="3.40.50.300">
    <property type="entry name" value="P-loop containing nucleotide triphosphate hydrolases"/>
    <property type="match status" value="1"/>
</dbReference>
<dbReference type="GO" id="GO:0005737">
    <property type="term" value="C:cytoplasm"/>
    <property type="evidence" value="ECO:0007669"/>
    <property type="project" value="UniProtKB-SubCell"/>
</dbReference>
<evidence type="ECO:0000256" key="6">
    <source>
        <dbReference type="ARBA" id="ARBA00022777"/>
    </source>
</evidence>
<keyword evidence="7" id="KW-0067">ATP-binding</keyword>
<dbReference type="GO" id="GO:0016301">
    <property type="term" value="F:kinase activity"/>
    <property type="evidence" value="ECO:0007669"/>
    <property type="project" value="UniProtKB-KW"/>
</dbReference>
<name>A0A3M7FAD2_HORWE</name>
<evidence type="ECO:0000256" key="4">
    <source>
        <dbReference type="ARBA" id="ARBA00022679"/>
    </source>
</evidence>
<proteinExistence type="inferred from homology"/>
<dbReference type="OrthoDB" id="347435at2759"/>
<dbReference type="GO" id="GO:0005524">
    <property type="term" value="F:ATP binding"/>
    <property type="evidence" value="ECO:0007669"/>
    <property type="project" value="UniProtKB-KW"/>
</dbReference>
<dbReference type="SUPFAM" id="SSF52540">
    <property type="entry name" value="P-loop containing nucleoside triphosphate hydrolases"/>
    <property type="match status" value="1"/>
</dbReference>
<dbReference type="AlphaFoldDB" id="A0A3M7FAD2"/>
<dbReference type="InterPro" id="IPR027417">
    <property type="entry name" value="P-loop_NTPase"/>
</dbReference>
<dbReference type="Proteomes" id="UP000268823">
    <property type="component" value="Unassembled WGS sequence"/>
</dbReference>
<evidence type="ECO:0000256" key="3">
    <source>
        <dbReference type="ARBA" id="ARBA00022490"/>
    </source>
</evidence>
<keyword evidence="5" id="KW-0547">Nucleotide-binding</keyword>
<dbReference type="GO" id="GO:0005634">
    <property type="term" value="C:nucleus"/>
    <property type="evidence" value="ECO:0007669"/>
    <property type="project" value="UniProtKB-SubCell"/>
</dbReference>
<evidence type="ECO:0000256" key="5">
    <source>
        <dbReference type="ARBA" id="ARBA00022741"/>
    </source>
</evidence>
<evidence type="ECO:0008006" key="12">
    <source>
        <dbReference type="Google" id="ProtNLM"/>
    </source>
</evidence>
<keyword evidence="6" id="KW-0418">Kinase</keyword>
<gene>
    <name evidence="10" type="ORF">D0861_06267</name>
</gene>
<evidence type="ECO:0000313" key="11">
    <source>
        <dbReference type="Proteomes" id="UP000268823"/>
    </source>
</evidence>
<keyword evidence="3" id="KW-0963">Cytoplasm</keyword>
<organism evidence="10 11">
    <name type="scientific">Hortaea werneckii</name>
    <name type="common">Black yeast</name>
    <name type="synonym">Cladosporium werneckii</name>
    <dbReference type="NCBI Taxonomy" id="91943"/>
    <lineage>
        <taxon>Eukaryota</taxon>
        <taxon>Fungi</taxon>
        <taxon>Dikarya</taxon>
        <taxon>Ascomycota</taxon>
        <taxon>Pezizomycotina</taxon>
        <taxon>Dothideomycetes</taxon>
        <taxon>Dothideomycetidae</taxon>
        <taxon>Mycosphaerellales</taxon>
        <taxon>Teratosphaeriaceae</taxon>
        <taxon>Hortaea</taxon>
    </lineage>
</organism>
<evidence type="ECO:0000256" key="7">
    <source>
        <dbReference type="ARBA" id="ARBA00022840"/>
    </source>
</evidence>
<comment type="similarity">
    <text evidence="9">Belongs to the GLYK kinase family.</text>
</comment>
<evidence type="ECO:0000313" key="10">
    <source>
        <dbReference type="EMBL" id="RMY85810.1"/>
    </source>
</evidence>
<evidence type="ECO:0000256" key="8">
    <source>
        <dbReference type="ARBA" id="ARBA00023242"/>
    </source>
</evidence>